<feature type="compositionally biased region" description="Basic and acidic residues" evidence="1">
    <location>
        <begin position="163"/>
        <end position="177"/>
    </location>
</feature>
<dbReference type="Gene3D" id="3.30.160.670">
    <property type="match status" value="1"/>
</dbReference>
<keyword evidence="2" id="KW-0732">Signal</keyword>
<dbReference type="InterPro" id="IPR025411">
    <property type="entry name" value="DUF4136"/>
</dbReference>
<dbReference type="KEGG" id="acm:AciX9_2797"/>
<keyword evidence="5" id="KW-1185">Reference proteome</keyword>
<evidence type="ECO:0000259" key="3">
    <source>
        <dbReference type="Pfam" id="PF13590"/>
    </source>
</evidence>
<dbReference type="eggNOG" id="ENOG5032YB2">
    <property type="taxonomic scope" value="Bacteria"/>
</dbReference>
<organism evidence="5">
    <name type="scientific">Granulicella tundricola (strain ATCC BAA-1859 / DSM 23138 / MP5ACTX9)</name>
    <dbReference type="NCBI Taxonomy" id="1198114"/>
    <lineage>
        <taxon>Bacteria</taxon>
        <taxon>Pseudomonadati</taxon>
        <taxon>Acidobacteriota</taxon>
        <taxon>Terriglobia</taxon>
        <taxon>Terriglobales</taxon>
        <taxon>Acidobacteriaceae</taxon>
        <taxon>Granulicella</taxon>
    </lineage>
</organism>
<dbReference type="RefSeq" id="WP_013581135.1">
    <property type="nucleotide sequence ID" value="NC_015064.1"/>
</dbReference>
<evidence type="ECO:0000313" key="5">
    <source>
        <dbReference type="Proteomes" id="UP000000343"/>
    </source>
</evidence>
<feature type="domain" description="DUF4136" evidence="3">
    <location>
        <begin position="27"/>
        <end position="184"/>
    </location>
</feature>
<gene>
    <name evidence="4" type="ordered locus">AciX9_2797</name>
</gene>
<dbReference type="AlphaFoldDB" id="E8WYB4"/>
<proteinExistence type="predicted"/>
<protein>
    <recommendedName>
        <fullName evidence="3">DUF4136 domain-containing protein</fullName>
    </recommendedName>
</protein>
<accession>E8WYB4</accession>
<feature type="chain" id="PRO_5003230452" description="DUF4136 domain-containing protein" evidence="2">
    <location>
        <begin position="25"/>
        <end position="188"/>
    </location>
</feature>
<evidence type="ECO:0000256" key="2">
    <source>
        <dbReference type="SAM" id="SignalP"/>
    </source>
</evidence>
<sequence length="188" mass="20472">MFSIKTVRMAALGCVMGCAAAAFAADVSTDYDHNANFRSYKTFSFYKVQSSDPFFDTRIQAEVTKDLAQAGWTMVPSGGDVMITAVENSKDEKQYNTFYDGLGGGGFGWGGWGGWGGGRWGGPGYSSTSVEKITVGTLMMDMYDAHTHQLIWRGKADSQLSNKGDKNTKKLDKDIDHMLNGFPPKTQG</sequence>
<dbReference type="HOGENOM" id="CLU_113282_3_0_0"/>
<dbReference type="Proteomes" id="UP000000343">
    <property type="component" value="Chromosome"/>
</dbReference>
<evidence type="ECO:0000256" key="1">
    <source>
        <dbReference type="SAM" id="MobiDB-lite"/>
    </source>
</evidence>
<dbReference type="PaxDb" id="1198114-AciX9_2797"/>
<name>E8WYB4_GRATM</name>
<evidence type="ECO:0000313" key="4">
    <source>
        <dbReference type="EMBL" id="ADW69820.1"/>
    </source>
</evidence>
<dbReference type="EMBL" id="CP002480">
    <property type="protein sequence ID" value="ADW69820.1"/>
    <property type="molecule type" value="Genomic_DNA"/>
</dbReference>
<reference evidence="5" key="1">
    <citation type="submission" date="2011-01" db="EMBL/GenBank/DDBJ databases">
        <title>Complete sequence of chromosome of Acidobacterium sp. MP5ACTX9.</title>
        <authorList>
            <consortium name="US DOE Joint Genome Institute"/>
            <person name="Lucas S."/>
            <person name="Copeland A."/>
            <person name="Lapidus A."/>
            <person name="Cheng J.-F."/>
            <person name="Goodwin L."/>
            <person name="Pitluck S."/>
            <person name="Teshima H."/>
            <person name="Detter J.C."/>
            <person name="Han C."/>
            <person name="Tapia R."/>
            <person name="Land M."/>
            <person name="Hauser L."/>
            <person name="Kyrpides N."/>
            <person name="Ivanova N."/>
            <person name="Ovchinnikova G."/>
            <person name="Pagani I."/>
            <person name="Rawat S.R."/>
            <person name="Mannisto M."/>
            <person name="Haggblom M.M."/>
            <person name="Woyke T."/>
        </authorList>
    </citation>
    <scope>NUCLEOTIDE SEQUENCE [LARGE SCALE GENOMIC DNA]</scope>
    <source>
        <strain evidence="5">MP5ACTX9</strain>
    </source>
</reference>
<dbReference type="OrthoDB" id="118102at2"/>
<dbReference type="STRING" id="1198114.AciX9_2797"/>
<dbReference type="Pfam" id="PF13590">
    <property type="entry name" value="DUF4136"/>
    <property type="match status" value="1"/>
</dbReference>
<feature type="signal peptide" evidence="2">
    <location>
        <begin position="1"/>
        <end position="24"/>
    </location>
</feature>
<feature type="region of interest" description="Disordered" evidence="1">
    <location>
        <begin position="159"/>
        <end position="188"/>
    </location>
</feature>